<feature type="chain" id="PRO_5020755767" description="Lipoprotein" evidence="1">
    <location>
        <begin position="18"/>
        <end position="297"/>
    </location>
</feature>
<dbReference type="Proteomes" id="UP000295334">
    <property type="component" value="Unassembled WGS sequence"/>
</dbReference>
<comment type="caution">
    <text evidence="2">The sequence shown here is derived from an EMBL/GenBank/DDBJ whole genome shotgun (WGS) entry which is preliminary data.</text>
</comment>
<organism evidence="2 3">
    <name type="scientific">Flaviaesturariibacter flavus</name>
    <dbReference type="NCBI Taxonomy" id="2502780"/>
    <lineage>
        <taxon>Bacteria</taxon>
        <taxon>Pseudomonadati</taxon>
        <taxon>Bacteroidota</taxon>
        <taxon>Chitinophagia</taxon>
        <taxon>Chitinophagales</taxon>
        <taxon>Chitinophagaceae</taxon>
        <taxon>Flaviaestuariibacter</taxon>
    </lineage>
</organism>
<keyword evidence="1" id="KW-0732">Signal</keyword>
<evidence type="ECO:0008006" key="4">
    <source>
        <dbReference type="Google" id="ProtNLM"/>
    </source>
</evidence>
<dbReference type="RefSeq" id="WP_131449936.1">
    <property type="nucleotide sequence ID" value="NZ_SJZI01000046.1"/>
</dbReference>
<dbReference type="AlphaFoldDB" id="A0A4R1B6G6"/>
<reference evidence="2 3" key="1">
    <citation type="submission" date="2019-03" db="EMBL/GenBank/DDBJ databases">
        <authorList>
            <person name="Kim M.K.M."/>
        </authorList>
    </citation>
    <scope>NUCLEOTIDE SEQUENCE [LARGE SCALE GENOMIC DNA]</scope>
    <source>
        <strain evidence="2 3">17J68-12</strain>
    </source>
</reference>
<gene>
    <name evidence="2" type="ORF">EPD60_12855</name>
</gene>
<evidence type="ECO:0000313" key="3">
    <source>
        <dbReference type="Proteomes" id="UP000295334"/>
    </source>
</evidence>
<name>A0A4R1B6G6_9BACT</name>
<keyword evidence="3" id="KW-1185">Reference proteome</keyword>
<accession>A0A4R1B6G6</accession>
<evidence type="ECO:0000256" key="1">
    <source>
        <dbReference type="SAM" id="SignalP"/>
    </source>
</evidence>
<dbReference type="OrthoDB" id="1114031at2"/>
<evidence type="ECO:0000313" key="2">
    <source>
        <dbReference type="EMBL" id="TCJ13280.1"/>
    </source>
</evidence>
<dbReference type="EMBL" id="SJZI01000046">
    <property type="protein sequence ID" value="TCJ13280.1"/>
    <property type="molecule type" value="Genomic_DNA"/>
</dbReference>
<protein>
    <recommendedName>
        <fullName evidence="4">Lipoprotein</fullName>
    </recommendedName>
</protein>
<sequence>MNLLYKLTLFASVPLLAAALWGCKKEQSASELSPQEELQIALAAVRGEAQASFHTDDAFDNAMGISTEVGLGGTGLFGRFNQADSVPPCLQVHVDRLAPGQQFPVRITLDFGGGCAGRDGRTRSGKLVVEYSARLTDSGARALVTFENYKVDSFSISGSHEIRNVGTPAQRAWTITATDGRIERPNGSSIYWNGSRTIVQIEGRATQTIVDDAFHVTGGYRGTVRTGDLVSSWSSNIEVPLRKRFACPWFGQGTIRTVRGNLGAGSAYAGLLDYGTGTCDKSATLTLNNSTYQISLP</sequence>
<proteinExistence type="predicted"/>
<feature type="signal peptide" evidence="1">
    <location>
        <begin position="1"/>
        <end position="17"/>
    </location>
</feature>